<keyword evidence="3" id="KW-1185">Reference proteome</keyword>
<dbReference type="EMBL" id="FQUQ01000005">
    <property type="protein sequence ID" value="SHG40950.1"/>
    <property type="molecule type" value="Genomic_DNA"/>
</dbReference>
<reference evidence="3" key="1">
    <citation type="submission" date="2016-11" db="EMBL/GenBank/DDBJ databases">
        <authorList>
            <person name="Varghese N."/>
            <person name="Submissions S."/>
        </authorList>
    </citation>
    <scope>NUCLEOTIDE SEQUENCE [LARGE SCALE GENOMIC DNA]</scope>
    <source>
        <strain evidence="3">DSM 16990</strain>
    </source>
</reference>
<dbReference type="InterPro" id="IPR000182">
    <property type="entry name" value="GNAT_dom"/>
</dbReference>
<dbReference type="SUPFAM" id="SSF55729">
    <property type="entry name" value="Acyl-CoA N-acyltransferases (Nat)"/>
    <property type="match status" value="1"/>
</dbReference>
<name>A0A1M5JL10_9SPHI</name>
<dbReference type="CDD" id="cd04301">
    <property type="entry name" value="NAT_SF"/>
    <property type="match status" value="1"/>
</dbReference>
<sequence length="175" mass="19704">MSVSKASISDLSELLSLVNTTYRGESSKKGWTDESAFVGGDIRVDKQALLGDLTDPNFYILKYTDANEQIIGCVNLHKKYDKLHLGMFAVRPELQSAGVGKMLLQAADEYAKTLNCKAINLTVIQGRDELIAYYQRRNYVLTGNSFSFPVEYHKFGVPLQEITLVEMEKEIDRII</sequence>
<dbReference type="RefSeq" id="WP_073235041.1">
    <property type="nucleotide sequence ID" value="NZ_FQUQ01000005.1"/>
</dbReference>
<dbReference type="PANTHER" id="PTHR43617">
    <property type="entry name" value="L-AMINO ACID N-ACETYLTRANSFERASE"/>
    <property type="match status" value="1"/>
</dbReference>
<protein>
    <submittedName>
        <fullName evidence="2">Acetyltransferase (GNAT) family protein</fullName>
    </submittedName>
</protein>
<evidence type="ECO:0000259" key="1">
    <source>
        <dbReference type="PROSITE" id="PS51186"/>
    </source>
</evidence>
<organism evidence="2 3">
    <name type="scientific">Pedobacter caeni</name>
    <dbReference type="NCBI Taxonomy" id="288992"/>
    <lineage>
        <taxon>Bacteria</taxon>
        <taxon>Pseudomonadati</taxon>
        <taxon>Bacteroidota</taxon>
        <taxon>Sphingobacteriia</taxon>
        <taxon>Sphingobacteriales</taxon>
        <taxon>Sphingobacteriaceae</taxon>
        <taxon>Pedobacter</taxon>
    </lineage>
</organism>
<dbReference type="Pfam" id="PF00583">
    <property type="entry name" value="Acetyltransf_1"/>
    <property type="match status" value="1"/>
</dbReference>
<dbReference type="Gene3D" id="3.40.630.30">
    <property type="match status" value="1"/>
</dbReference>
<dbReference type="STRING" id="288992.SAMN04488522_105395"/>
<gene>
    <name evidence="2" type="ORF">SAMN04488522_105395</name>
</gene>
<dbReference type="AlphaFoldDB" id="A0A1M5JL10"/>
<evidence type="ECO:0000313" key="3">
    <source>
        <dbReference type="Proteomes" id="UP000184287"/>
    </source>
</evidence>
<dbReference type="PROSITE" id="PS51186">
    <property type="entry name" value="GNAT"/>
    <property type="match status" value="1"/>
</dbReference>
<dbReference type="GO" id="GO:0016747">
    <property type="term" value="F:acyltransferase activity, transferring groups other than amino-acyl groups"/>
    <property type="evidence" value="ECO:0007669"/>
    <property type="project" value="InterPro"/>
</dbReference>
<proteinExistence type="predicted"/>
<feature type="domain" description="N-acetyltransferase" evidence="1">
    <location>
        <begin position="1"/>
        <end position="172"/>
    </location>
</feature>
<dbReference type="Proteomes" id="UP000184287">
    <property type="component" value="Unassembled WGS sequence"/>
</dbReference>
<accession>A0A1M5JL10</accession>
<evidence type="ECO:0000313" key="2">
    <source>
        <dbReference type="EMBL" id="SHG40950.1"/>
    </source>
</evidence>
<dbReference type="InterPro" id="IPR016181">
    <property type="entry name" value="Acyl_CoA_acyltransferase"/>
</dbReference>
<dbReference type="OrthoDB" id="9796381at2"/>
<dbReference type="PANTHER" id="PTHR43617:SF9">
    <property type="entry name" value="GNAT FAMILY ACETYLTRANSFERASE"/>
    <property type="match status" value="1"/>
</dbReference>
<keyword evidence="2" id="KW-0808">Transferase</keyword>
<dbReference type="InterPro" id="IPR050276">
    <property type="entry name" value="MshD_Acetyltransferase"/>
</dbReference>